<evidence type="ECO:0000256" key="2">
    <source>
        <dbReference type="ARBA" id="ARBA00022723"/>
    </source>
</evidence>
<dbReference type="SMART" id="SM00906">
    <property type="entry name" value="Fungal_trans"/>
    <property type="match status" value="1"/>
</dbReference>
<gene>
    <name evidence="8" type="ORF">BJX68DRAFT_245174</name>
</gene>
<reference evidence="8 9" key="1">
    <citation type="submission" date="2024-07" db="EMBL/GenBank/DDBJ databases">
        <title>Section-level genome sequencing and comparative genomics of Aspergillus sections Usti and Cavernicolus.</title>
        <authorList>
            <consortium name="Lawrence Berkeley National Laboratory"/>
            <person name="Nybo J.L."/>
            <person name="Vesth T.C."/>
            <person name="Theobald S."/>
            <person name="Frisvad J.C."/>
            <person name="Larsen T.O."/>
            <person name="Kjaerboelling I."/>
            <person name="Rothschild-Mancinelli K."/>
            <person name="Lyhne E.K."/>
            <person name="Kogle M.E."/>
            <person name="Barry K."/>
            <person name="Clum A."/>
            <person name="Na H."/>
            <person name="Ledsgaard L."/>
            <person name="Lin J."/>
            <person name="Lipzen A."/>
            <person name="Kuo A."/>
            <person name="Riley R."/>
            <person name="Mondo S."/>
            <person name="LaButti K."/>
            <person name="Haridas S."/>
            <person name="Pangalinan J."/>
            <person name="Salamov A.A."/>
            <person name="Simmons B.A."/>
            <person name="Magnuson J.K."/>
            <person name="Chen J."/>
            <person name="Drula E."/>
            <person name="Henrissat B."/>
            <person name="Wiebenga A."/>
            <person name="Lubbers R.J."/>
            <person name="Gomes A.C."/>
            <person name="Macurrencykelacurrency M.R."/>
            <person name="Stajich J."/>
            <person name="Grigoriev I.V."/>
            <person name="Mortensen U.H."/>
            <person name="De vries R.P."/>
            <person name="Baker S.E."/>
            <person name="Andersen M.R."/>
        </authorList>
    </citation>
    <scope>NUCLEOTIDE SEQUENCE [LARGE SCALE GENOMIC DNA]</scope>
    <source>
        <strain evidence="8 9">CBS 756.74</strain>
    </source>
</reference>
<organism evidence="8 9">
    <name type="scientific">Aspergillus pseudodeflectus</name>
    <dbReference type="NCBI Taxonomy" id="176178"/>
    <lineage>
        <taxon>Eukaryota</taxon>
        <taxon>Fungi</taxon>
        <taxon>Dikarya</taxon>
        <taxon>Ascomycota</taxon>
        <taxon>Pezizomycotina</taxon>
        <taxon>Eurotiomycetes</taxon>
        <taxon>Eurotiomycetidae</taxon>
        <taxon>Eurotiales</taxon>
        <taxon>Aspergillaceae</taxon>
        <taxon>Aspergillus</taxon>
        <taxon>Aspergillus subgen. Nidulantes</taxon>
    </lineage>
</organism>
<dbReference type="EMBL" id="JBFXLR010000055">
    <property type="protein sequence ID" value="KAL2841813.1"/>
    <property type="molecule type" value="Genomic_DNA"/>
</dbReference>
<dbReference type="InterPro" id="IPR001138">
    <property type="entry name" value="Zn2Cys6_DnaBD"/>
</dbReference>
<dbReference type="CDD" id="cd12148">
    <property type="entry name" value="fungal_TF_MHR"/>
    <property type="match status" value="1"/>
</dbReference>
<dbReference type="CDD" id="cd00067">
    <property type="entry name" value="GAL4"/>
    <property type="match status" value="1"/>
</dbReference>
<dbReference type="InterPro" id="IPR036864">
    <property type="entry name" value="Zn2-C6_fun-type_DNA-bd_sf"/>
</dbReference>
<dbReference type="PROSITE" id="PS50048">
    <property type="entry name" value="ZN2_CY6_FUNGAL_2"/>
    <property type="match status" value="1"/>
</dbReference>
<dbReference type="PROSITE" id="PS00463">
    <property type="entry name" value="ZN2_CY6_FUNGAL_1"/>
    <property type="match status" value="1"/>
</dbReference>
<evidence type="ECO:0000256" key="5">
    <source>
        <dbReference type="ARBA" id="ARBA00023163"/>
    </source>
</evidence>
<keyword evidence="4" id="KW-0238">DNA-binding</keyword>
<dbReference type="InterPro" id="IPR007219">
    <property type="entry name" value="XnlR_reg_dom"/>
</dbReference>
<dbReference type="GeneID" id="98156619"/>
<dbReference type="RefSeq" id="XP_070894769.1">
    <property type="nucleotide sequence ID" value="XM_071041455.1"/>
</dbReference>
<evidence type="ECO:0000256" key="4">
    <source>
        <dbReference type="ARBA" id="ARBA00023125"/>
    </source>
</evidence>
<comment type="caution">
    <text evidence="8">The sequence shown here is derived from an EMBL/GenBank/DDBJ whole genome shotgun (WGS) entry which is preliminary data.</text>
</comment>
<protein>
    <submittedName>
        <fullName evidence="8">Fungal-specific transcription factor domain-containing protein</fullName>
    </submittedName>
</protein>
<dbReference type="PANTHER" id="PTHR47540">
    <property type="entry name" value="THIAMINE REPRESSIBLE GENES REGULATORY PROTEIN THI5"/>
    <property type="match status" value="1"/>
</dbReference>
<evidence type="ECO:0000256" key="1">
    <source>
        <dbReference type="ARBA" id="ARBA00004123"/>
    </source>
</evidence>
<keyword evidence="9" id="KW-1185">Reference proteome</keyword>
<evidence type="ECO:0000313" key="9">
    <source>
        <dbReference type="Proteomes" id="UP001610444"/>
    </source>
</evidence>
<dbReference type="PANTHER" id="PTHR47540:SF3">
    <property type="entry name" value="ZN(II)2CYS6 TRANSCRIPTION FACTOR (EUROFUNG)"/>
    <property type="match status" value="1"/>
</dbReference>
<comment type="subcellular location">
    <subcellularLocation>
        <location evidence="1">Nucleus</location>
    </subcellularLocation>
</comment>
<keyword evidence="3" id="KW-0805">Transcription regulation</keyword>
<dbReference type="Pfam" id="PF00172">
    <property type="entry name" value="Zn_clus"/>
    <property type="match status" value="1"/>
</dbReference>
<evidence type="ECO:0000259" key="7">
    <source>
        <dbReference type="PROSITE" id="PS50048"/>
    </source>
</evidence>
<accession>A0ABR4JS67</accession>
<evidence type="ECO:0000256" key="6">
    <source>
        <dbReference type="ARBA" id="ARBA00023242"/>
    </source>
</evidence>
<feature type="domain" description="Zn(2)-C6 fungal-type" evidence="7">
    <location>
        <begin position="16"/>
        <end position="45"/>
    </location>
</feature>
<dbReference type="Gene3D" id="4.10.240.10">
    <property type="entry name" value="Zn(2)-C6 fungal-type DNA-binding domain"/>
    <property type="match status" value="1"/>
</dbReference>
<proteinExistence type="predicted"/>
<dbReference type="InterPro" id="IPR051711">
    <property type="entry name" value="Stress_Response_Reg"/>
</dbReference>
<keyword evidence="2" id="KW-0479">Metal-binding</keyword>
<dbReference type="Pfam" id="PF04082">
    <property type="entry name" value="Fungal_trans"/>
    <property type="match status" value="1"/>
</dbReference>
<keyword evidence="6" id="KW-0539">Nucleus</keyword>
<name>A0ABR4JS67_9EURO</name>
<evidence type="ECO:0000256" key="3">
    <source>
        <dbReference type="ARBA" id="ARBA00023015"/>
    </source>
</evidence>
<keyword evidence="5" id="KW-0804">Transcription</keyword>
<evidence type="ECO:0000313" key="8">
    <source>
        <dbReference type="EMBL" id="KAL2841813.1"/>
    </source>
</evidence>
<sequence>MAPPVYARGRLRVTRACDRCKKRKIRCSGVQPCEKCSSCNQLCAYDAPYARGQRLPRVLKGPDFDIPRHAFNLDGASTAAVSPQVSTLEGPSSSNDTIFPLILARPGEPARRPTCSPVELTLTDLDGHYLGPSSEAAFMLRVQRSLNPSESFSHVSLPFSLSDEQLPVIDPSLDCTVPVELASQLAQAFFEHALPIAQFLHWPTVEAGLSELQSPSFSRPQKALMYAIFTVAVPYMGSTPYPIQSSTAQRYFATSESLLNGHDKPISLATIQARLCQCIWLLGESRFDQCWDFFGVAARHALAIGLHQASCVHQASTFDSVGIKSYRRTFWALYTLDNLLSITLGRPRVFNNLDINQDLPSLGEESDNFEVGGRLPNCTVPPAAALATVAYFRLSEITGKVLQNFCSSHPPSLTEQIDFVMDCSKSLKGWREVYSSILSTENSTNEPLSPVVQLQADFLNLAHSHTTVLANRFLLLEKLAPDYDTRNGADERRRIDTLVGECVTAAMDIVNILSDIDRMERIIDTHWFTPFIALSAMTVLYTYSASQGSETDKEYYRSAAARCQVLLFSLVKEDSLVTKYSLLLEDLRSQV</sequence>
<dbReference type="SMART" id="SM00066">
    <property type="entry name" value="GAL4"/>
    <property type="match status" value="1"/>
</dbReference>
<dbReference type="Proteomes" id="UP001610444">
    <property type="component" value="Unassembled WGS sequence"/>
</dbReference>
<dbReference type="SUPFAM" id="SSF57701">
    <property type="entry name" value="Zn2/Cys6 DNA-binding domain"/>
    <property type="match status" value="1"/>
</dbReference>